<accession>A0A4R7VXK4</accession>
<name>A0A4R7VXK4_9PSEU</name>
<protein>
    <submittedName>
        <fullName evidence="1">Uncharacterized protein</fullName>
    </submittedName>
</protein>
<comment type="caution">
    <text evidence="1">The sequence shown here is derived from an EMBL/GenBank/DDBJ whole genome shotgun (WGS) entry which is preliminary data.</text>
</comment>
<gene>
    <name evidence="1" type="ORF">CLV71_103104</name>
</gene>
<organism evidence="1 2">
    <name type="scientific">Actinophytocola oryzae</name>
    <dbReference type="NCBI Taxonomy" id="502181"/>
    <lineage>
        <taxon>Bacteria</taxon>
        <taxon>Bacillati</taxon>
        <taxon>Actinomycetota</taxon>
        <taxon>Actinomycetes</taxon>
        <taxon>Pseudonocardiales</taxon>
        <taxon>Pseudonocardiaceae</taxon>
    </lineage>
</organism>
<dbReference type="AlphaFoldDB" id="A0A4R7VXK4"/>
<keyword evidence="2" id="KW-1185">Reference proteome</keyword>
<evidence type="ECO:0000313" key="1">
    <source>
        <dbReference type="EMBL" id="TDV54863.1"/>
    </source>
</evidence>
<reference evidence="1 2" key="1">
    <citation type="submission" date="2019-03" db="EMBL/GenBank/DDBJ databases">
        <title>Genomic Encyclopedia of Archaeal and Bacterial Type Strains, Phase II (KMG-II): from individual species to whole genera.</title>
        <authorList>
            <person name="Goeker M."/>
        </authorList>
    </citation>
    <scope>NUCLEOTIDE SEQUENCE [LARGE SCALE GENOMIC DNA]</scope>
    <source>
        <strain evidence="1 2">DSM 45499</strain>
    </source>
</reference>
<sequence>MRRVMLAVVPLQQVTAVGGRTRPPGIGVTG</sequence>
<proteinExistence type="predicted"/>
<dbReference type="EMBL" id="SOCP01000003">
    <property type="protein sequence ID" value="TDV54863.1"/>
    <property type="molecule type" value="Genomic_DNA"/>
</dbReference>
<evidence type="ECO:0000313" key="2">
    <source>
        <dbReference type="Proteomes" id="UP000294927"/>
    </source>
</evidence>
<dbReference type="Proteomes" id="UP000294927">
    <property type="component" value="Unassembled WGS sequence"/>
</dbReference>